<dbReference type="Proteomes" id="UP000409545">
    <property type="component" value="Unassembled WGS sequence"/>
</dbReference>
<evidence type="ECO:0000313" key="9">
    <source>
        <dbReference type="Proteomes" id="UP000557830"/>
    </source>
</evidence>
<evidence type="ECO:0000313" key="8">
    <source>
        <dbReference type="Proteomes" id="UP000411403"/>
    </source>
</evidence>
<name>A0A3K5JT97_CAMCO</name>
<dbReference type="EMBL" id="AACGUZ010000005">
    <property type="protein sequence ID" value="EAK5103387.1"/>
    <property type="molecule type" value="Genomic_DNA"/>
</dbReference>
<dbReference type="Proteomes" id="UP000411403">
    <property type="component" value="Unassembled WGS sequence"/>
</dbReference>
<evidence type="ECO:0000313" key="4">
    <source>
        <dbReference type="EMBL" id="EAL6851208.1"/>
    </source>
</evidence>
<feature type="domain" description="N-acetyltransferase" evidence="1">
    <location>
        <begin position="4"/>
        <end position="174"/>
    </location>
</feature>
<dbReference type="Gene3D" id="3.40.630.30">
    <property type="match status" value="1"/>
</dbReference>
<evidence type="ECO:0000313" key="5">
    <source>
        <dbReference type="EMBL" id="EAL9204853.1"/>
    </source>
</evidence>
<sequence>MQNFVIEKATQKDLNSILNITKDALNSMKAMNFNQWDEHYPNEEIFKEDIKAQELYLYKEKDEILGFICINEKFEPEFYEQINFKKSYNNLAFYLHRLAVKENAKGKGVAQKLLNFCETYAKNEGKYSLRADTHSKNIPMNSLFKKLNFEFCGAFHIPCYEDEFFAYEKILNQKAF</sequence>
<dbReference type="Proteomes" id="UP000557830">
    <property type="component" value="Unassembled WGS sequence"/>
</dbReference>
<dbReference type="PANTHER" id="PTHR43617:SF22">
    <property type="entry name" value="L-AMINO ACID N-ACETYLTRANSFERASE AAAT"/>
    <property type="match status" value="1"/>
</dbReference>
<organism evidence="2 9">
    <name type="scientific">Campylobacter coli</name>
    <dbReference type="NCBI Taxonomy" id="195"/>
    <lineage>
        <taxon>Bacteria</taxon>
        <taxon>Pseudomonadati</taxon>
        <taxon>Campylobacterota</taxon>
        <taxon>Epsilonproteobacteria</taxon>
        <taxon>Campylobacterales</taxon>
        <taxon>Campylobacteraceae</taxon>
        <taxon>Campylobacter</taxon>
    </lineage>
</organism>
<accession>A0A3K5JT97</accession>
<dbReference type="EMBL" id="AABUYW010000006">
    <property type="protein sequence ID" value="EAJ1076825.1"/>
    <property type="molecule type" value="Genomic_DNA"/>
</dbReference>
<protein>
    <submittedName>
        <fullName evidence="2">GNAT family N-acetyltransferase</fullName>
    </submittedName>
</protein>
<dbReference type="GO" id="GO:0016747">
    <property type="term" value="F:acyltransferase activity, transferring groups other than amino-acyl groups"/>
    <property type="evidence" value="ECO:0007669"/>
    <property type="project" value="InterPro"/>
</dbReference>
<dbReference type="AlphaFoldDB" id="A0A3K5JT97"/>
<dbReference type="CDD" id="cd04301">
    <property type="entry name" value="NAT_SF"/>
    <property type="match status" value="1"/>
</dbReference>
<dbReference type="InterPro" id="IPR016181">
    <property type="entry name" value="Acyl_CoA_acyltransferase"/>
</dbReference>
<dbReference type="PROSITE" id="PS51186">
    <property type="entry name" value="GNAT"/>
    <property type="match status" value="1"/>
</dbReference>
<dbReference type="Pfam" id="PF00583">
    <property type="entry name" value="Acetyltransf_1"/>
    <property type="match status" value="1"/>
</dbReference>
<gene>
    <name evidence="3" type="ORF">B9Q54_03750</name>
    <name evidence="2" type="ORF">BU953_04220</name>
    <name evidence="4" type="ORF">DSX26_06990</name>
    <name evidence="5" type="ORF">DYU70_06735</name>
</gene>
<evidence type="ECO:0000313" key="7">
    <source>
        <dbReference type="Proteomes" id="UP000409545"/>
    </source>
</evidence>
<proteinExistence type="predicted"/>
<dbReference type="PANTHER" id="PTHR43617">
    <property type="entry name" value="L-AMINO ACID N-ACETYLTRANSFERASE"/>
    <property type="match status" value="1"/>
</dbReference>
<comment type="caution">
    <text evidence="2">The sequence shown here is derived from an EMBL/GenBank/DDBJ whole genome shotgun (WGS) entry which is preliminary data.</text>
</comment>
<evidence type="ECO:0000313" key="2">
    <source>
        <dbReference type="EMBL" id="EAJ1076825.1"/>
    </source>
</evidence>
<evidence type="ECO:0000259" key="1">
    <source>
        <dbReference type="PROSITE" id="PS51186"/>
    </source>
</evidence>
<dbReference type="EMBL" id="AACSIE010000006">
    <property type="protein sequence ID" value="EAL9204853.1"/>
    <property type="molecule type" value="Genomic_DNA"/>
</dbReference>
<reference evidence="7 9" key="1">
    <citation type="submission" date="2018-05" db="EMBL/GenBank/DDBJ databases">
        <authorList>
            <consortium name="NARMS: The National Antimicrobial Resistance Monitoring System"/>
        </authorList>
    </citation>
    <scope>NUCLEOTIDE SEQUENCE [LARGE SCALE GENOMIC DNA]</scope>
    <source>
        <strain evidence="5 8">CVM N17C171</strain>
        <strain evidence="4 6">CVM N17C548</strain>
        <strain evidence="2 9">FSIS1609200</strain>
        <strain evidence="3 7">FSIS1711007</strain>
    </source>
</reference>
<dbReference type="EMBL" id="AACQHW010000007">
    <property type="protein sequence ID" value="EAL6851208.1"/>
    <property type="molecule type" value="Genomic_DNA"/>
</dbReference>
<dbReference type="Proteomes" id="UP000352088">
    <property type="component" value="Unassembled WGS sequence"/>
</dbReference>
<dbReference type="SUPFAM" id="SSF55729">
    <property type="entry name" value="Acyl-CoA N-acyltransferases (Nat)"/>
    <property type="match status" value="1"/>
</dbReference>
<evidence type="ECO:0000313" key="6">
    <source>
        <dbReference type="Proteomes" id="UP000352088"/>
    </source>
</evidence>
<dbReference type="RefSeq" id="WP_002779360.1">
    <property type="nucleotide sequence ID" value="NZ_AANOQZ020000006.1"/>
</dbReference>
<dbReference type="InterPro" id="IPR050276">
    <property type="entry name" value="MshD_Acetyltransferase"/>
</dbReference>
<dbReference type="KEGG" id="ccof:VC76_08540"/>
<dbReference type="InterPro" id="IPR000182">
    <property type="entry name" value="GNAT_dom"/>
</dbReference>
<keyword evidence="2" id="KW-0808">Transferase</keyword>
<evidence type="ECO:0000313" key="3">
    <source>
        <dbReference type="EMBL" id="EAK5103387.1"/>
    </source>
</evidence>